<dbReference type="GO" id="GO:0005829">
    <property type="term" value="C:cytosol"/>
    <property type="evidence" value="ECO:0007669"/>
    <property type="project" value="TreeGrafter"/>
</dbReference>
<dbReference type="AlphaFoldDB" id="A0A9C7PZX5"/>
<dbReference type="Proteomes" id="UP001061958">
    <property type="component" value="Unassembled WGS sequence"/>
</dbReference>
<dbReference type="Pfam" id="PF04177">
    <property type="entry name" value="TAP42"/>
    <property type="match status" value="1"/>
</dbReference>
<dbReference type="InterPro" id="IPR007304">
    <property type="entry name" value="TAP46-like"/>
</dbReference>
<evidence type="ECO:0000313" key="3">
    <source>
        <dbReference type="Proteomes" id="UP001061958"/>
    </source>
</evidence>
<name>A0A9C7PZX5_9RHOD</name>
<dbReference type="GO" id="GO:0035303">
    <property type="term" value="P:regulation of dephosphorylation"/>
    <property type="evidence" value="ECO:0007669"/>
    <property type="project" value="TreeGrafter"/>
</dbReference>
<protein>
    <submittedName>
        <fullName evidence="2">Uncharacterized protein</fullName>
    </submittedName>
</protein>
<feature type="compositionally biased region" description="Basic and acidic residues" evidence="1">
    <location>
        <begin position="258"/>
        <end position="279"/>
    </location>
</feature>
<accession>A0A9C7PZX5</accession>
<dbReference type="InterPro" id="IPR038511">
    <property type="entry name" value="TAP42/TAP46-like_sf"/>
</dbReference>
<reference evidence="2" key="2">
    <citation type="submission" date="2022-01" db="EMBL/GenBank/DDBJ databases">
        <authorList>
            <person name="Hirooka S."/>
            <person name="Miyagishima S.Y."/>
        </authorList>
    </citation>
    <scope>NUCLEOTIDE SEQUENCE</scope>
    <source>
        <strain evidence="2">NBRC 102759</strain>
    </source>
</reference>
<dbReference type="Gene3D" id="1.25.40.540">
    <property type="entry name" value="TAP42-like family"/>
    <property type="match status" value="1"/>
</dbReference>
<evidence type="ECO:0000256" key="1">
    <source>
        <dbReference type="SAM" id="MobiDB-lite"/>
    </source>
</evidence>
<reference evidence="2" key="1">
    <citation type="journal article" date="2022" name="Proc. Natl. Acad. Sci. U.S.A.">
        <title>Life cycle and functional genomics of the unicellular red alga Galdieria for elucidating algal and plant evolution and industrial use.</title>
        <authorList>
            <person name="Hirooka S."/>
            <person name="Itabashi T."/>
            <person name="Ichinose T.M."/>
            <person name="Onuma R."/>
            <person name="Fujiwara T."/>
            <person name="Yamashita S."/>
            <person name="Jong L.W."/>
            <person name="Tomita R."/>
            <person name="Iwane A.H."/>
            <person name="Miyagishima S.Y."/>
        </authorList>
    </citation>
    <scope>NUCLEOTIDE SEQUENCE</scope>
    <source>
        <strain evidence="2">NBRC 102759</strain>
    </source>
</reference>
<evidence type="ECO:0000313" key="2">
    <source>
        <dbReference type="EMBL" id="GJQ12947.1"/>
    </source>
</evidence>
<dbReference type="EMBL" id="BQMJ01000038">
    <property type="protein sequence ID" value="GJQ12947.1"/>
    <property type="molecule type" value="Genomic_DNA"/>
</dbReference>
<proteinExistence type="predicted"/>
<organism evidence="2 3">
    <name type="scientific">Galdieria partita</name>
    <dbReference type="NCBI Taxonomy" id="83374"/>
    <lineage>
        <taxon>Eukaryota</taxon>
        <taxon>Rhodophyta</taxon>
        <taxon>Bangiophyceae</taxon>
        <taxon>Galdieriales</taxon>
        <taxon>Galdieriaceae</taxon>
        <taxon>Galdieria</taxon>
    </lineage>
</organism>
<feature type="region of interest" description="Disordered" evidence="1">
    <location>
        <begin position="251"/>
        <end position="279"/>
    </location>
</feature>
<sequence length="305" mass="36408">MEDSIDSVVDVLYDSDENSVPPERLEQASEKVEEWWHRAQVEGLVPLNNEEWDDISTQQTIVLLFPFLLGMAKIADTRLEQREQRVEQAINYFVYFLQKMSNLHFLSKDEQKQVEWAIQLLQGTTETQWSDSDKRQRKIEWFKQQKLWKQKVDQLSKLVNSGETGEEELQREWMASKLHLAIYKVIGMSQHLVEELQLLAYGKQKQLNNTTEEKESQKQMNNQPVFLKLGRMRFYEPLVKQPPPFRIPDDDPCFPLHHQHEQHSRKLSRVEDDKETKDDEIEIYKQRKWDDWKDDHNRGSGNTLR</sequence>
<comment type="caution">
    <text evidence="2">The sequence shown here is derived from an EMBL/GenBank/DDBJ whole genome shotgun (WGS) entry which is preliminary data.</text>
</comment>
<dbReference type="GO" id="GO:0009966">
    <property type="term" value="P:regulation of signal transduction"/>
    <property type="evidence" value="ECO:0007669"/>
    <property type="project" value="InterPro"/>
</dbReference>
<dbReference type="PANTHER" id="PTHR10933:SF9">
    <property type="entry name" value="IMMUNOGLOBULIN-BINDING PROTEIN 1"/>
    <property type="match status" value="1"/>
</dbReference>
<gene>
    <name evidence="2" type="ORF">GpartN1_g4738.t1</name>
</gene>
<keyword evidence="3" id="KW-1185">Reference proteome</keyword>
<dbReference type="OrthoDB" id="3879at2759"/>
<dbReference type="GO" id="GO:0051721">
    <property type="term" value="F:protein phosphatase 2A binding"/>
    <property type="evidence" value="ECO:0007669"/>
    <property type="project" value="TreeGrafter"/>
</dbReference>
<dbReference type="PANTHER" id="PTHR10933">
    <property type="entry name" value="IMMUNOGLOBULIN-BINDING PROTEIN 1"/>
    <property type="match status" value="1"/>
</dbReference>